<keyword evidence="2" id="KW-0227">DNA damage</keyword>
<evidence type="ECO:0000256" key="4">
    <source>
        <dbReference type="ARBA" id="ARBA00023204"/>
    </source>
</evidence>
<sequence length="219" mass="25361">MNKTLKTTSITKFDVQGRKLYIKLVWKNNESDVFHIKIYDGDATWSGNFTSELLKKYSNRCEETESLYIQNVKKYLKESTSEEVNYDFAVCRDHDNKASFAWKKKYNDSEGPIFLVHGSVPVHLDTNAESKEFLLDFLLEENAELRNAINSLNKKNEVISDDLVKCRTELEKFVDIKTSLEVSLYGKFVQLLNAKKRKIQVLEDGLPKYTDSRDLAGDH</sequence>
<gene>
    <name evidence="10" type="ORF">PYW07_008068</name>
</gene>
<keyword evidence="11" id="KW-1185">Reference proteome</keyword>
<dbReference type="Gene3D" id="1.20.5.370">
    <property type="match status" value="1"/>
</dbReference>
<name>A0AAD7YRM8_MYTSE</name>
<keyword evidence="3" id="KW-0233">DNA recombination</keyword>
<dbReference type="GO" id="GO:0006310">
    <property type="term" value="P:DNA recombination"/>
    <property type="evidence" value="ECO:0007669"/>
    <property type="project" value="UniProtKB-KW"/>
</dbReference>
<dbReference type="InterPro" id="IPR038051">
    <property type="entry name" value="XRCC4-like_N_sf"/>
</dbReference>
<comment type="subcellular location">
    <subcellularLocation>
        <location evidence="1">Nucleus</location>
    </subcellularLocation>
</comment>
<reference evidence="10" key="1">
    <citation type="submission" date="2023-03" db="EMBL/GenBank/DDBJ databases">
        <title>Chromosome-level genomes of two armyworms, Mythimna separata and Mythimna loreyi, provide insights into the biosynthesis and reception of sex pheromones.</title>
        <authorList>
            <person name="Zhao H."/>
        </authorList>
    </citation>
    <scope>NUCLEOTIDE SEQUENCE</scope>
    <source>
        <strain evidence="10">BeijingLab</strain>
        <tissue evidence="10">Pupa</tissue>
    </source>
</reference>
<evidence type="ECO:0000256" key="2">
    <source>
        <dbReference type="ARBA" id="ARBA00022763"/>
    </source>
</evidence>
<evidence type="ECO:0000259" key="9">
    <source>
        <dbReference type="Pfam" id="PF21924"/>
    </source>
</evidence>
<feature type="domain" description="XRCC4 coiled-coil" evidence="9">
    <location>
        <begin position="134"/>
        <end position="201"/>
    </location>
</feature>
<comment type="similarity">
    <text evidence="6">Belongs to the XRCC4-XLF family. XRCC4 subfamily.</text>
</comment>
<dbReference type="EMBL" id="JARGEI010000011">
    <property type="protein sequence ID" value="KAJ8724088.1"/>
    <property type="molecule type" value="Genomic_DNA"/>
</dbReference>
<dbReference type="InterPro" id="IPR009089">
    <property type="entry name" value="XRCC4_N_sf"/>
</dbReference>
<dbReference type="SUPFAM" id="SSF58022">
    <property type="entry name" value="XRCC4, C-terminal oligomerization domain"/>
    <property type="match status" value="1"/>
</dbReference>
<dbReference type="GO" id="GO:0006303">
    <property type="term" value="P:double-strand break repair via nonhomologous end joining"/>
    <property type="evidence" value="ECO:0007669"/>
    <property type="project" value="TreeGrafter"/>
</dbReference>
<keyword evidence="4" id="KW-0234">DNA repair</keyword>
<dbReference type="Pfam" id="PF21924">
    <property type="entry name" value="XRCC4_CC"/>
    <property type="match status" value="1"/>
</dbReference>
<keyword evidence="7" id="KW-0175">Coiled coil</keyword>
<comment type="caution">
    <text evidence="10">The sequence shown here is derived from an EMBL/GenBank/DDBJ whole genome shotgun (WGS) entry which is preliminary data.</text>
</comment>
<organism evidence="10 11">
    <name type="scientific">Mythimna separata</name>
    <name type="common">Oriental armyworm</name>
    <name type="synonym">Pseudaletia separata</name>
    <dbReference type="NCBI Taxonomy" id="271217"/>
    <lineage>
        <taxon>Eukaryota</taxon>
        <taxon>Metazoa</taxon>
        <taxon>Ecdysozoa</taxon>
        <taxon>Arthropoda</taxon>
        <taxon>Hexapoda</taxon>
        <taxon>Insecta</taxon>
        <taxon>Pterygota</taxon>
        <taxon>Neoptera</taxon>
        <taxon>Endopterygota</taxon>
        <taxon>Lepidoptera</taxon>
        <taxon>Glossata</taxon>
        <taxon>Ditrysia</taxon>
        <taxon>Noctuoidea</taxon>
        <taxon>Noctuidae</taxon>
        <taxon>Noctuinae</taxon>
        <taxon>Hadenini</taxon>
        <taxon>Mythimna</taxon>
    </lineage>
</organism>
<protein>
    <submittedName>
        <fullName evidence="10">Uncharacterized protein</fullName>
    </submittedName>
</protein>
<evidence type="ECO:0000256" key="1">
    <source>
        <dbReference type="ARBA" id="ARBA00004123"/>
    </source>
</evidence>
<dbReference type="GO" id="GO:0032807">
    <property type="term" value="C:DNA ligase IV complex"/>
    <property type="evidence" value="ECO:0007669"/>
    <property type="project" value="TreeGrafter"/>
</dbReference>
<dbReference type="GO" id="GO:0005958">
    <property type="term" value="C:DNA-dependent protein kinase-DNA ligase 4 complex"/>
    <property type="evidence" value="ECO:0007669"/>
    <property type="project" value="TreeGrafter"/>
</dbReference>
<dbReference type="Pfam" id="PF06632">
    <property type="entry name" value="XRCC4"/>
    <property type="match status" value="1"/>
</dbReference>
<dbReference type="PANTHER" id="PTHR28559:SF1">
    <property type="entry name" value="DNA REPAIR PROTEIN XRCC4"/>
    <property type="match status" value="1"/>
</dbReference>
<evidence type="ECO:0000313" key="10">
    <source>
        <dbReference type="EMBL" id="KAJ8724088.1"/>
    </source>
</evidence>
<dbReference type="InterPro" id="IPR010585">
    <property type="entry name" value="DNA_repair_prot_XRCC4"/>
</dbReference>
<dbReference type="SUPFAM" id="SSF50809">
    <property type="entry name" value="XRCC4, N-terminal domain"/>
    <property type="match status" value="1"/>
</dbReference>
<evidence type="ECO:0000313" key="11">
    <source>
        <dbReference type="Proteomes" id="UP001231518"/>
    </source>
</evidence>
<feature type="domain" description="XRCC4 N-terminal" evidence="8">
    <location>
        <begin position="20"/>
        <end position="109"/>
    </location>
</feature>
<dbReference type="PANTHER" id="PTHR28559">
    <property type="entry name" value="DNA REPAIR PROTEIN XRCC4"/>
    <property type="match status" value="1"/>
</dbReference>
<evidence type="ECO:0000256" key="7">
    <source>
        <dbReference type="SAM" id="Coils"/>
    </source>
</evidence>
<proteinExistence type="inferred from homology"/>
<dbReference type="Proteomes" id="UP001231518">
    <property type="component" value="Chromosome 20"/>
</dbReference>
<feature type="coiled-coil region" evidence="7">
    <location>
        <begin position="135"/>
        <end position="162"/>
    </location>
</feature>
<dbReference type="GO" id="GO:0003677">
    <property type="term" value="F:DNA binding"/>
    <property type="evidence" value="ECO:0007669"/>
    <property type="project" value="InterPro"/>
</dbReference>
<evidence type="ECO:0000256" key="5">
    <source>
        <dbReference type="ARBA" id="ARBA00023242"/>
    </source>
</evidence>
<evidence type="ECO:0000256" key="6">
    <source>
        <dbReference type="ARBA" id="ARBA00025728"/>
    </source>
</evidence>
<dbReference type="InterPro" id="IPR053962">
    <property type="entry name" value="XRCC4_CC"/>
</dbReference>
<dbReference type="Gene3D" id="2.170.210.10">
    <property type="entry name" value="DNA double-strand break repair and VJ recombination XRCC4, N-terminal"/>
    <property type="match status" value="1"/>
</dbReference>
<dbReference type="AlphaFoldDB" id="A0AAD7YRM8"/>
<dbReference type="InterPro" id="IPR014751">
    <property type="entry name" value="XRCC4-like_C"/>
</dbReference>
<dbReference type="GO" id="GO:0010165">
    <property type="term" value="P:response to X-ray"/>
    <property type="evidence" value="ECO:0007669"/>
    <property type="project" value="TreeGrafter"/>
</dbReference>
<keyword evidence="5" id="KW-0539">Nucleus</keyword>
<accession>A0AAD7YRM8</accession>
<evidence type="ECO:0000256" key="3">
    <source>
        <dbReference type="ARBA" id="ARBA00023172"/>
    </source>
</evidence>
<evidence type="ECO:0000259" key="8">
    <source>
        <dbReference type="Pfam" id="PF06632"/>
    </source>
</evidence>
<dbReference type="InterPro" id="IPR053961">
    <property type="entry name" value="XRCC4_N"/>
</dbReference>